<name>A0A3M6UIA1_POCDA</name>
<dbReference type="AlphaFoldDB" id="A0A3M6UIA1"/>
<comment type="caution">
    <text evidence="2">The sequence shown here is derived from an EMBL/GenBank/DDBJ whole genome shotgun (WGS) entry which is preliminary data.</text>
</comment>
<feature type="signal peptide" evidence="1">
    <location>
        <begin position="1"/>
        <end position="25"/>
    </location>
</feature>
<sequence length="537" mass="61292">MNRPTLTPFLLVAILCMGGISDCTAVDQGLRLQSYSADHVEGCYVHNKTLGVCFDIREGFMKLLKANGDEMVLYMDLGPEMFYYNIMGQGFIGKPFNWQSFSSFHGHGPSSVYVPANIPASPEALREFLRRSSQNDKEQEDLMKNHYLQAISELQHVPETHLLEQLSAALGDNSTRLEILQPFHSLCFNLLKTSGIQIAPELRAAHDMEEDYADYGQDRQKRGCVRPTANKCRGLCGKGCWCWKWFCGDCCWHRGCYEHDLCCKRKPYSSYCLVPIVASCDCKSSTQAFHFEDYSEQRVKGCYYHNQTLGICFDIEQGSIKLMETAGRIIVLYQELGTDMFYYKIIDQDFLGRGPSLFYIPKAIPKVSHNLYEFLTMGRTSEETQVELQALKIHYHEAIRELRQEPEIQLLERLSQALAENVTQSEMLKPFHALCYNLLKTSDVQTPHELRARRDLGNEISGHHSKRQKRCDLALDPKQNNCTGMCGPNCSCWSWVCGDCCFHQGCHEHDVCCEKYGSWSAYCALPLGFSCESYRTC</sequence>
<evidence type="ECO:0000313" key="3">
    <source>
        <dbReference type="Proteomes" id="UP000275408"/>
    </source>
</evidence>
<evidence type="ECO:0000256" key="1">
    <source>
        <dbReference type="SAM" id="SignalP"/>
    </source>
</evidence>
<keyword evidence="3" id="KW-1185">Reference proteome</keyword>
<dbReference type="Proteomes" id="UP000275408">
    <property type="component" value="Unassembled WGS sequence"/>
</dbReference>
<protein>
    <recommendedName>
        <fullName evidence="4">SMB domain-containing protein</fullName>
    </recommendedName>
</protein>
<dbReference type="OrthoDB" id="5945970at2759"/>
<evidence type="ECO:0008006" key="4">
    <source>
        <dbReference type="Google" id="ProtNLM"/>
    </source>
</evidence>
<gene>
    <name evidence="2" type="ORF">pdam_00014232</name>
</gene>
<keyword evidence="1" id="KW-0732">Signal</keyword>
<feature type="chain" id="PRO_5018235011" description="SMB domain-containing protein" evidence="1">
    <location>
        <begin position="26"/>
        <end position="537"/>
    </location>
</feature>
<dbReference type="EMBL" id="RCHS01001461">
    <property type="protein sequence ID" value="RMX53403.1"/>
    <property type="molecule type" value="Genomic_DNA"/>
</dbReference>
<organism evidence="2 3">
    <name type="scientific">Pocillopora damicornis</name>
    <name type="common">Cauliflower coral</name>
    <name type="synonym">Millepora damicornis</name>
    <dbReference type="NCBI Taxonomy" id="46731"/>
    <lineage>
        <taxon>Eukaryota</taxon>
        <taxon>Metazoa</taxon>
        <taxon>Cnidaria</taxon>
        <taxon>Anthozoa</taxon>
        <taxon>Hexacorallia</taxon>
        <taxon>Scleractinia</taxon>
        <taxon>Astrocoeniina</taxon>
        <taxon>Pocilloporidae</taxon>
        <taxon>Pocillopora</taxon>
    </lineage>
</organism>
<evidence type="ECO:0000313" key="2">
    <source>
        <dbReference type="EMBL" id="RMX53403.1"/>
    </source>
</evidence>
<proteinExistence type="predicted"/>
<accession>A0A3M6UIA1</accession>
<reference evidence="2 3" key="1">
    <citation type="journal article" date="2018" name="Sci. Rep.">
        <title>Comparative analysis of the Pocillopora damicornis genome highlights role of immune system in coral evolution.</title>
        <authorList>
            <person name="Cunning R."/>
            <person name="Bay R.A."/>
            <person name="Gillette P."/>
            <person name="Baker A.C."/>
            <person name="Traylor-Knowles N."/>
        </authorList>
    </citation>
    <scope>NUCLEOTIDE SEQUENCE [LARGE SCALE GENOMIC DNA]</scope>
    <source>
        <strain evidence="2">RSMAS</strain>
        <tissue evidence="2">Whole animal</tissue>
    </source>
</reference>